<evidence type="ECO:0000259" key="1">
    <source>
        <dbReference type="PROSITE" id="PS50164"/>
    </source>
</evidence>
<proteinExistence type="predicted"/>
<accession>A0ABW5RH26</accession>
<protein>
    <submittedName>
        <fullName evidence="2">GIY-YIG nuclease family protein</fullName>
    </submittedName>
</protein>
<comment type="caution">
    <text evidence="2">The sequence shown here is derived from an EMBL/GenBank/DDBJ whole genome shotgun (WGS) entry which is preliminary data.</text>
</comment>
<dbReference type="InterPro" id="IPR000305">
    <property type="entry name" value="GIY-YIG_endonuc"/>
</dbReference>
<sequence>MGQTFTRYDVTGLESLTPIMRGTGGGIYVLEFADGAQYVGQTVDFVVRMRTHIRGGGRHHDPWRDVVAVSVMNVPLDELDVWERRVIAERRAAGIQLRNKVYNFGFLGPSALDCVVPVSRQQHWATGGGDFGNEQYSQAAQREPGPLPRLLAAEEALGIRDFGGGWTATGVDLVIEALALIISQVVPDAPALEGEYWTLSDFPATSGGRFATLNVGGLELAYFPRQSGFENGLDTVILNLPVGTVLKGPIPDVKRGMRTEFEQAELPSGDPCWAATTHYGLTVTDTVMVSTAGLVSADFGIKAPLRAFALDLMRAGNSSRFARWHSPELARRVYERVVDIAGEQRCV</sequence>
<dbReference type="Proteomes" id="UP001597453">
    <property type="component" value="Unassembled WGS sequence"/>
</dbReference>
<dbReference type="RefSeq" id="WP_390279839.1">
    <property type="nucleotide sequence ID" value="NZ_JBHUNF010000001.1"/>
</dbReference>
<gene>
    <name evidence="2" type="ORF">ACFSUQ_02870</name>
</gene>
<dbReference type="PROSITE" id="PS50164">
    <property type="entry name" value="GIY_YIG"/>
    <property type="match status" value="1"/>
</dbReference>
<name>A0ABW5RH26_9MICO</name>
<dbReference type="EMBL" id="JBHUNF010000001">
    <property type="protein sequence ID" value="MFD2674243.1"/>
    <property type="molecule type" value="Genomic_DNA"/>
</dbReference>
<reference evidence="3" key="1">
    <citation type="journal article" date="2019" name="Int. J. Syst. Evol. Microbiol.">
        <title>The Global Catalogue of Microorganisms (GCM) 10K type strain sequencing project: providing services to taxonomists for standard genome sequencing and annotation.</title>
        <authorList>
            <consortium name="The Broad Institute Genomics Platform"/>
            <consortium name="The Broad Institute Genome Sequencing Center for Infectious Disease"/>
            <person name="Wu L."/>
            <person name="Ma J."/>
        </authorList>
    </citation>
    <scope>NUCLEOTIDE SEQUENCE [LARGE SCALE GENOMIC DNA]</scope>
    <source>
        <strain evidence="3">TISTR 1511</strain>
    </source>
</reference>
<organism evidence="2 3">
    <name type="scientific">Gulosibacter bifidus</name>
    <dbReference type="NCBI Taxonomy" id="272239"/>
    <lineage>
        <taxon>Bacteria</taxon>
        <taxon>Bacillati</taxon>
        <taxon>Actinomycetota</taxon>
        <taxon>Actinomycetes</taxon>
        <taxon>Micrococcales</taxon>
        <taxon>Microbacteriaceae</taxon>
        <taxon>Gulosibacter</taxon>
    </lineage>
</organism>
<dbReference type="CDD" id="cd00719">
    <property type="entry name" value="GIY-YIG_SF"/>
    <property type="match status" value="1"/>
</dbReference>
<keyword evidence="3" id="KW-1185">Reference proteome</keyword>
<evidence type="ECO:0000313" key="2">
    <source>
        <dbReference type="EMBL" id="MFD2674243.1"/>
    </source>
</evidence>
<evidence type="ECO:0000313" key="3">
    <source>
        <dbReference type="Proteomes" id="UP001597453"/>
    </source>
</evidence>
<feature type="domain" description="GIY-YIG" evidence="1">
    <location>
        <begin position="23"/>
        <end position="96"/>
    </location>
</feature>
<dbReference type="Pfam" id="PF01541">
    <property type="entry name" value="GIY-YIG"/>
    <property type="match status" value="1"/>
</dbReference>